<keyword evidence="1" id="KW-0812">Transmembrane</keyword>
<organism evidence="2 3">
    <name type="scientific">Candidatus Buchananbacteria bacterium CG10_big_fil_rev_8_21_14_0_10_33_19</name>
    <dbReference type="NCBI Taxonomy" id="1974525"/>
    <lineage>
        <taxon>Bacteria</taxon>
        <taxon>Candidatus Buchananiibacteriota</taxon>
    </lineage>
</organism>
<evidence type="ECO:0000313" key="2">
    <source>
        <dbReference type="EMBL" id="PIS06089.1"/>
    </source>
</evidence>
<keyword evidence="1" id="KW-1133">Transmembrane helix</keyword>
<accession>A0A2H0W401</accession>
<sequence>MVSLLAQIGIRFLSVLLSSAMICVLLLYFARLLEFPKKRDTLSNAIFVAFTTGAFVFITGTVLVLIPSLGDNIVINLLLFLANLVIIVCMVKLFYQTYWGVALATLGLILLSMIVLGIIVGIVLAGVQVIL</sequence>
<feature type="transmembrane region" description="Helical" evidence="1">
    <location>
        <begin position="101"/>
        <end position="127"/>
    </location>
</feature>
<evidence type="ECO:0000313" key="3">
    <source>
        <dbReference type="Proteomes" id="UP000229056"/>
    </source>
</evidence>
<keyword evidence="1" id="KW-0472">Membrane</keyword>
<reference evidence="3" key="1">
    <citation type="submission" date="2017-09" db="EMBL/GenBank/DDBJ databases">
        <title>Depth-based differentiation of microbial function through sediment-hosted aquifers and enrichment of novel symbionts in the deep terrestrial subsurface.</title>
        <authorList>
            <person name="Probst A.J."/>
            <person name="Ladd B."/>
            <person name="Jarett J.K."/>
            <person name="Geller-Mcgrath D.E."/>
            <person name="Sieber C.M.K."/>
            <person name="Emerson J.B."/>
            <person name="Anantharaman K."/>
            <person name="Thomas B.C."/>
            <person name="Malmstrom R."/>
            <person name="Stieglmeier M."/>
            <person name="Klingl A."/>
            <person name="Woyke T."/>
            <person name="Ryan C.M."/>
            <person name="Banfield J.F."/>
        </authorList>
    </citation>
    <scope>NUCLEOTIDE SEQUENCE [LARGE SCALE GENOMIC DNA]</scope>
</reference>
<comment type="caution">
    <text evidence="2">The sequence shown here is derived from an EMBL/GenBank/DDBJ whole genome shotgun (WGS) entry which is preliminary data.</text>
</comment>
<gene>
    <name evidence="2" type="ORF">COT80_02535</name>
</gene>
<feature type="transmembrane region" description="Helical" evidence="1">
    <location>
        <begin position="12"/>
        <end position="33"/>
    </location>
</feature>
<dbReference type="Proteomes" id="UP000229056">
    <property type="component" value="Unassembled WGS sequence"/>
</dbReference>
<dbReference type="EMBL" id="PEZY01000010">
    <property type="protein sequence ID" value="PIS06089.1"/>
    <property type="molecule type" value="Genomic_DNA"/>
</dbReference>
<feature type="transmembrane region" description="Helical" evidence="1">
    <location>
        <begin position="73"/>
        <end position="95"/>
    </location>
</feature>
<dbReference type="AlphaFoldDB" id="A0A2H0W401"/>
<evidence type="ECO:0000256" key="1">
    <source>
        <dbReference type="SAM" id="Phobius"/>
    </source>
</evidence>
<proteinExistence type="predicted"/>
<feature type="transmembrane region" description="Helical" evidence="1">
    <location>
        <begin position="45"/>
        <end position="66"/>
    </location>
</feature>
<protein>
    <submittedName>
        <fullName evidence="2">Uncharacterized protein</fullName>
    </submittedName>
</protein>
<name>A0A2H0W401_9BACT</name>